<evidence type="ECO:0000256" key="4">
    <source>
        <dbReference type="ARBA" id="ARBA00022679"/>
    </source>
</evidence>
<name>A0A6C7EDP5_ILUCY</name>
<evidence type="ECO:0000313" key="6">
    <source>
        <dbReference type="Proteomes" id="UP000011863"/>
    </source>
</evidence>
<dbReference type="GO" id="GO:0016757">
    <property type="term" value="F:glycosyltransferase activity"/>
    <property type="evidence" value="ECO:0007669"/>
    <property type="project" value="UniProtKB-KW"/>
</dbReference>
<dbReference type="Pfam" id="PF13641">
    <property type="entry name" value="Glyco_tranf_2_3"/>
    <property type="match status" value="1"/>
</dbReference>
<dbReference type="EC" id="2.4.-.-" evidence="5"/>
<dbReference type="PANTHER" id="PTHR43179">
    <property type="entry name" value="RHAMNOSYLTRANSFERASE WBBL"/>
    <property type="match status" value="1"/>
</dbReference>
<keyword evidence="4 5" id="KW-0808">Transferase</keyword>
<proteinExistence type="inferred from homology"/>
<dbReference type="EMBL" id="AP012057">
    <property type="protein sequence ID" value="BAN03309.1"/>
    <property type="molecule type" value="Genomic_DNA"/>
</dbReference>
<accession>A0A6C7EDP5</accession>
<protein>
    <submittedName>
        <fullName evidence="5">Glycosyltransferase</fullName>
        <ecNumber evidence="5">2.4.-.-</ecNumber>
    </submittedName>
</protein>
<dbReference type="PANTHER" id="PTHR43179:SF12">
    <property type="entry name" value="GALACTOFURANOSYLTRANSFERASE GLFT2"/>
    <property type="match status" value="1"/>
</dbReference>
<sequence>MSLGERVGLVVTTHEGPGPRLQRCLAAIAASDPDVAVVVVDNSGSEASLTDAPCANIEHVRVDNRGFGAAANVGFAHPAVADAELIGLLNDDVVVGDAWLRPLVECLDAEPAVAAVQPMLVLADTDPPLVNSLGVELDRFGAGSDIGYRTTESEVADRGPRRVDMVTGGALLLRRAFLDDVDGFDERLFLYYEDVDLCRRGSELGWEFRCVSASRVEHEMGASTGDLGDDRTFLQERNRLVTAARFGSAALIGRAMWLSIKRLRHEPRRAHRHAFLHGIARMPRALYERGVATWSRR</sequence>
<organism evidence="5 6">
    <name type="scientific">Ilumatobacter coccineus (strain NBRC 103263 / KCTC 29153 / YM16-304)</name>
    <dbReference type="NCBI Taxonomy" id="1313172"/>
    <lineage>
        <taxon>Bacteria</taxon>
        <taxon>Bacillati</taxon>
        <taxon>Actinomycetota</taxon>
        <taxon>Acidimicrobiia</taxon>
        <taxon>Acidimicrobiales</taxon>
        <taxon>Ilumatobacteraceae</taxon>
        <taxon>Ilumatobacter</taxon>
    </lineage>
</organism>
<dbReference type="Gene3D" id="3.90.550.10">
    <property type="entry name" value="Spore Coat Polysaccharide Biosynthesis Protein SpsA, Chain A"/>
    <property type="match status" value="1"/>
</dbReference>
<dbReference type="InterPro" id="IPR029044">
    <property type="entry name" value="Nucleotide-diphossugar_trans"/>
</dbReference>
<evidence type="ECO:0000313" key="5">
    <source>
        <dbReference type="EMBL" id="BAN03309.1"/>
    </source>
</evidence>
<comment type="pathway">
    <text evidence="1">Cell wall biogenesis; cell wall polysaccharide biosynthesis.</text>
</comment>
<keyword evidence="6" id="KW-1185">Reference proteome</keyword>
<comment type="similarity">
    <text evidence="2">Belongs to the glycosyltransferase 2 family.</text>
</comment>
<reference evidence="5 6" key="1">
    <citation type="journal article" date="2013" name="Int. J. Syst. Evol. Microbiol.">
        <title>Ilumatobacter nonamiense sp. nov. and Ilumatobacter coccineum sp. nov., isolated from seashore sand.</title>
        <authorList>
            <person name="Matsumoto A."/>
            <person name="Kasai H."/>
            <person name="Matsuo Y."/>
            <person name="Shizuri Y."/>
            <person name="Ichikawa N."/>
            <person name="Fujita N."/>
            <person name="Omura S."/>
            <person name="Takahashi Y."/>
        </authorList>
    </citation>
    <scope>NUCLEOTIDE SEQUENCE [LARGE SCALE GENOMIC DNA]</scope>
    <source>
        <strain evidence="6">NBRC 103263 / KCTC 29153 / YM16-304</strain>
    </source>
</reference>
<dbReference type="KEGG" id="aym:YM304_29950"/>
<gene>
    <name evidence="5" type="ORF">YM304_29950</name>
</gene>
<dbReference type="SUPFAM" id="SSF53448">
    <property type="entry name" value="Nucleotide-diphospho-sugar transferases"/>
    <property type="match status" value="1"/>
</dbReference>
<evidence type="ECO:0000256" key="2">
    <source>
        <dbReference type="ARBA" id="ARBA00006739"/>
    </source>
</evidence>
<evidence type="ECO:0000256" key="3">
    <source>
        <dbReference type="ARBA" id="ARBA00022676"/>
    </source>
</evidence>
<keyword evidence="3 5" id="KW-0328">Glycosyltransferase</keyword>
<evidence type="ECO:0000256" key="1">
    <source>
        <dbReference type="ARBA" id="ARBA00004776"/>
    </source>
</evidence>
<dbReference type="Proteomes" id="UP000011863">
    <property type="component" value="Chromosome"/>
</dbReference>
<dbReference type="AlphaFoldDB" id="A0A6C7EDP5"/>